<comment type="caution">
    <text evidence="1">The sequence shown here is derived from an EMBL/GenBank/DDBJ whole genome shotgun (WGS) entry which is preliminary data.</text>
</comment>
<proteinExistence type="predicted"/>
<dbReference type="EMBL" id="VSSQ01006791">
    <property type="protein sequence ID" value="MPM33874.1"/>
    <property type="molecule type" value="Genomic_DNA"/>
</dbReference>
<name>A0A644Z702_9ZZZZ</name>
<organism evidence="1">
    <name type="scientific">bioreactor metagenome</name>
    <dbReference type="NCBI Taxonomy" id="1076179"/>
    <lineage>
        <taxon>unclassified sequences</taxon>
        <taxon>metagenomes</taxon>
        <taxon>ecological metagenomes</taxon>
    </lineage>
</organism>
<accession>A0A644Z702</accession>
<gene>
    <name evidence="1" type="ORF">SDC9_80455</name>
</gene>
<protein>
    <submittedName>
        <fullName evidence="1">Uncharacterized protein</fullName>
    </submittedName>
</protein>
<dbReference type="AlphaFoldDB" id="A0A644Z702"/>
<reference evidence="1" key="1">
    <citation type="submission" date="2019-08" db="EMBL/GenBank/DDBJ databases">
        <authorList>
            <person name="Kucharzyk K."/>
            <person name="Murdoch R.W."/>
            <person name="Higgins S."/>
            <person name="Loffler F."/>
        </authorList>
    </citation>
    <scope>NUCLEOTIDE SEQUENCE</scope>
</reference>
<sequence>MQQERRTRASPARYEKTPESRIKRAFLGAYVAERAARHRPGSHSSRPKRTGFAALWIVYQGFPYSGKMARRDNEALQRE</sequence>
<evidence type="ECO:0000313" key="1">
    <source>
        <dbReference type="EMBL" id="MPM33874.1"/>
    </source>
</evidence>